<reference evidence="2" key="1">
    <citation type="submission" date="2013-04" db="EMBL/GenBank/DDBJ databases">
        <authorList>
            <person name="Qu J."/>
            <person name="Murali S.C."/>
            <person name="Bandaranaike D."/>
            <person name="Bellair M."/>
            <person name="Blankenburg K."/>
            <person name="Chao H."/>
            <person name="Dinh H."/>
            <person name="Doddapaneni H."/>
            <person name="Downs B."/>
            <person name="Dugan-Rocha S."/>
            <person name="Elkadiri S."/>
            <person name="Gnanaolivu R.D."/>
            <person name="Hernandez B."/>
            <person name="Javaid M."/>
            <person name="Jayaseelan J.C."/>
            <person name="Lee S."/>
            <person name="Li M."/>
            <person name="Ming W."/>
            <person name="Munidasa M."/>
            <person name="Muniz J."/>
            <person name="Nguyen L."/>
            <person name="Ongeri F."/>
            <person name="Osuji N."/>
            <person name="Pu L.-L."/>
            <person name="Puazo M."/>
            <person name="Qu C."/>
            <person name="Quiroz J."/>
            <person name="Raj R."/>
            <person name="Weissenberger G."/>
            <person name="Xin Y."/>
            <person name="Zou X."/>
            <person name="Han Y."/>
            <person name="Richards S."/>
            <person name="Worley K."/>
            <person name="Muzny D."/>
            <person name="Gibbs R."/>
        </authorList>
    </citation>
    <scope>NUCLEOTIDE SEQUENCE</scope>
    <source>
        <strain evidence="2">Sampled in the wild</strain>
    </source>
</reference>
<name>A0A8K0P9X2_LADFU</name>
<gene>
    <name evidence="2" type="ORF">J437_LFUL016602</name>
</gene>
<feature type="compositionally biased region" description="Polar residues" evidence="1">
    <location>
        <begin position="110"/>
        <end position="122"/>
    </location>
</feature>
<feature type="region of interest" description="Disordered" evidence="1">
    <location>
        <begin position="109"/>
        <end position="135"/>
    </location>
</feature>
<dbReference type="Proteomes" id="UP000792457">
    <property type="component" value="Unassembled WGS sequence"/>
</dbReference>
<protein>
    <submittedName>
        <fullName evidence="2">Uncharacterized protein</fullName>
    </submittedName>
</protein>
<dbReference type="AlphaFoldDB" id="A0A8K0P9X2"/>
<comment type="caution">
    <text evidence="2">The sequence shown here is derived from an EMBL/GenBank/DDBJ whole genome shotgun (WGS) entry which is preliminary data.</text>
</comment>
<organism evidence="2 3">
    <name type="scientific">Ladona fulva</name>
    <name type="common">Scarce chaser dragonfly</name>
    <name type="synonym">Libellula fulva</name>
    <dbReference type="NCBI Taxonomy" id="123851"/>
    <lineage>
        <taxon>Eukaryota</taxon>
        <taxon>Metazoa</taxon>
        <taxon>Ecdysozoa</taxon>
        <taxon>Arthropoda</taxon>
        <taxon>Hexapoda</taxon>
        <taxon>Insecta</taxon>
        <taxon>Pterygota</taxon>
        <taxon>Palaeoptera</taxon>
        <taxon>Odonata</taxon>
        <taxon>Epiprocta</taxon>
        <taxon>Anisoptera</taxon>
        <taxon>Libelluloidea</taxon>
        <taxon>Libellulidae</taxon>
        <taxon>Ladona</taxon>
    </lineage>
</organism>
<evidence type="ECO:0000313" key="2">
    <source>
        <dbReference type="EMBL" id="KAG8238522.1"/>
    </source>
</evidence>
<accession>A0A8K0P9X2</accession>
<keyword evidence="3" id="KW-1185">Reference proteome</keyword>
<reference evidence="2" key="2">
    <citation type="submission" date="2017-10" db="EMBL/GenBank/DDBJ databases">
        <title>Ladona fulva Genome sequencing and assembly.</title>
        <authorList>
            <person name="Murali S."/>
            <person name="Richards S."/>
            <person name="Bandaranaike D."/>
            <person name="Bellair M."/>
            <person name="Blankenburg K."/>
            <person name="Chao H."/>
            <person name="Dinh H."/>
            <person name="Doddapaneni H."/>
            <person name="Dugan-Rocha S."/>
            <person name="Elkadiri S."/>
            <person name="Gnanaolivu R."/>
            <person name="Hernandez B."/>
            <person name="Skinner E."/>
            <person name="Javaid M."/>
            <person name="Lee S."/>
            <person name="Li M."/>
            <person name="Ming W."/>
            <person name="Munidasa M."/>
            <person name="Muniz J."/>
            <person name="Nguyen L."/>
            <person name="Hughes D."/>
            <person name="Osuji N."/>
            <person name="Pu L.-L."/>
            <person name="Puazo M."/>
            <person name="Qu C."/>
            <person name="Quiroz J."/>
            <person name="Raj R."/>
            <person name="Weissenberger G."/>
            <person name="Xin Y."/>
            <person name="Zou X."/>
            <person name="Han Y."/>
            <person name="Worley K."/>
            <person name="Muzny D."/>
            <person name="Gibbs R."/>
        </authorList>
    </citation>
    <scope>NUCLEOTIDE SEQUENCE</scope>
    <source>
        <strain evidence="2">Sampled in the wild</strain>
    </source>
</reference>
<evidence type="ECO:0000313" key="3">
    <source>
        <dbReference type="Proteomes" id="UP000792457"/>
    </source>
</evidence>
<proteinExistence type="predicted"/>
<evidence type="ECO:0000256" key="1">
    <source>
        <dbReference type="SAM" id="MobiDB-lite"/>
    </source>
</evidence>
<dbReference type="EMBL" id="KZ309364">
    <property type="protein sequence ID" value="KAG8238522.1"/>
    <property type="molecule type" value="Genomic_DNA"/>
</dbReference>
<sequence>MGPIIDMYIATVQALARCLINGELIESEMTKQALSEMKFHLEAGISSSGESISVDTVRGAFRLFEKWGVLDHYSQGGVRLLYLTDRYNDKTSMKKVYYKLERFRKEFPTQWKSPCPSRSGTPSPFPIQTEEASSG</sequence>